<evidence type="ECO:0000259" key="1">
    <source>
        <dbReference type="Pfam" id="PF01370"/>
    </source>
</evidence>
<organism evidence="2 3">
    <name type="scientific">Rickettsia asiatica</name>
    <dbReference type="NCBI Taxonomy" id="238800"/>
    <lineage>
        <taxon>Bacteria</taxon>
        <taxon>Pseudomonadati</taxon>
        <taxon>Pseudomonadota</taxon>
        <taxon>Alphaproteobacteria</taxon>
        <taxon>Rickettsiales</taxon>
        <taxon>Rickettsiaceae</taxon>
        <taxon>Rickettsieae</taxon>
        <taxon>Rickettsia</taxon>
        <taxon>spotted fever group</taxon>
    </lineage>
</organism>
<dbReference type="RefSeq" id="WP_147144181.1">
    <property type="nucleotide sequence ID" value="NZ_AP019564.1"/>
</dbReference>
<dbReference type="InterPro" id="IPR050177">
    <property type="entry name" value="Lipid_A_modif_metabolic_enz"/>
</dbReference>
<gene>
    <name evidence="2" type="ORF">RAS_p070</name>
</gene>
<protein>
    <submittedName>
        <fullName evidence="2">UDP-glucose 4-epimerase</fullName>
    </submittedName>
</protein>
<dbReference type="InterPro" id="IPR036291">
    <property type="entry name" value="NAD(P)-bd_dom_sf"/>
</dbReference>
<dbReference type="AlphaFoldDB" id="A0A510GJE8"/>
<dbReference type="InterPro" id="IPR001509">
    <property type="entry name" value="Epimerase_deHydtase"/>
</dbReference>
<dbReference type="SUPFAM" id="SSF51735">
    <property type="entry name" value="NAD(P)-binding Rossmann-fold domains"/>
    <property type="match status" value="1"/>
</dbReference>
<reference evidence="2 3" key="1">
    <citation type="submission" date="2019-04" db="EMBL/GenBank/DDBJ databases">
        <title>Draft genome sequence of Rickettsia asiatica Maytaro1284.</title>
        <authorList>
            <person name="Thu M."/>
            <person name="Qiu Y."/>
            <person name="Nakao R."/>
        </authorList>
    </citation>
    <scope>NUCLEOTIDE SEQUENCE [LARGE SCALE GENOMIC DNA]</scope>
    <source>
        <strain evidence="2 3">Maytaro1284</strain>
        <plasmid evidence="2 3">pRA1</plasmid>
    </source>
</reference>
<sequence length="320" mass="35966">MNKILITGAAGLIGSTLVERLAKHNYEIISCDIRLINNPLSFYSKQIIPLLNECIGIIHLAAISRVIHGEQCPDLCNKVNVEETTKFLELYKVMPHKPWFIYGSSREVYGEQSQLPVTESASLNPVNNYANGKVLIEEFIADLENTGFNVAVLRFSNVYGGLLDHYSRVVPAFCINALKNEPIRIEGQGCVFDFTYLEDVVDGISLAVNHLQNVKSSLPPIHFTANRPCSLGELANLILKLTNSHSKIDIYPARNFDVSCFYGDFSRAKELLNWSPKHSLEQGLNKFIENLKNGKKAYPKNLDMVIYENIDSYSWLPALL</sequence>
<keyword evidence="2" id="KW-0614">Plasmid</keyword>
<dbReference type="Proteomes" id="UP000321183">
    <property type="component" value="Plasmid pRA1"/>
</dbReference>
<dbReference type="KEGG" id="ras:RAS_p070"/>
<feature type="domain" description="NAD-dependent epimerase/dehydratase" evidence="1">
    <location>
        <begin position="4"/>
        <end position="214"/>
    </location>
</feature>
<dbReference type="Gene3D" id="3.40.50.720">
    <property type="entry name" value="NAD(P)-binding Rossmann-like Domain"/>
    <property type="match status" value="1"/>
</dbReference>
<dbReference type="EMBL" id="AP019564">
    <property type="protein sequence ID" value="BBJ32411.1"/>
    <property type="molecule type" value="Genomic_DNA"/>
</dbReference>
<proteinExistence type="predicted"/>
<accession>A0A510GJE8</accession>
<keyword evidence="3" id="KW-1185">Reference proteome</keyword>
<evidence type="ECO:0000313" key="2">
    <source>
        <dbReference type="EMBL" id="BBJ32411.1"/>
    </source>
</evidence>
<geneLocation type="plasmid" evidence="2 3">
    <name>pRA1</name>
</geneLocation>
<dbReference type="Pfam" id="PF01370">
    <property type="entry name" value="Epimerase"/>
    <property type="match status" value="1"/>
</dbReference>
<name>A0A510GJE8_9RICK</name>
<evidence type="ECO:0000313" key="3">
    <source>
        <dbReference type="Proteomes" id="UP000321183"/>
    </source>
</evidence>
<dbReference type="PANTHER" id="PTHR43245">
    <property type="entry name" value="BIFUNCTIONAL POLYMYXIN RESISTANCE PROTEIN ARNA"/>
    <property type="match status" value="1"/>
</dbReference>